<keyword evidence="5" id="KW-1133">Transmembrane helix</keyword>
<keyword evidence="2" id="KW-0808">Transferase</keyword>
<dbReference type="Gene3D" id="1.10.510.10">
    <property type="entry name" value="Transferase(Phosphotransferase) domain 1"/>
    <property type="match status" value="1"/>
</dbReference>
<keyword evidence="9" id="KW-1185">Reference proteome</keyword>
<keyword evidence="3" id="KW-0812">Transmembrane</keyword>
<keyword evidence="6" id="KW-0472">Membrane</keyword>
<keyword evidence="7" id="KW-0325">Glycoprotein</keyword>
<evidence type="ECO:0000313" key="9">
    <source>
        <dbReference type="Proteomes" id="UP000554482"/>
    </source>
</evidence>
<protein>
    <submittedName>
        <fullName evidence="8">Uncharacterized protein</fullName>
    </submittedName>
</protein>
<evidence type="ECO:0000256" key="7">
    <source>
        <dbReference type="ARBA" id="ARBA00023180"/>
    </source>
</evidence>
<evidence type="ECO:0000256" key="3">
    <source>
        <dbReference type="ARBA" id="ARBA00022692"/>
    </source>
</evidence>
<evidence type="ECO:0000256" key="1">
    <source>
        <dbReference type="ARBA" id="ARBA00004479"/>
    </source>
</evidence>
<sequence>MVWNGNSELYGITTPEEEQTARKMIVVGLWCVQTDLAVRPQMSEVVQMLKGSLETLQIPSRPASI</sequence>
<accession>A0A7J6XFE3</accession>
<dbReference type="PANTHER" id="PTHR27009">
    <property type="entry name" value="RUST RESISTANCE KINASE LR10-RELATED"/>
    <property type="match status" value="1"/>
</dbReference>
<comment type="subcellular location">
    <subcellularLocation>
        <location evidence="1">Membrane</location>
        <topology evidence="1">Single-pass type I membrane protein</topology>
    </subcellularLocation>
</comment>
<dbReference type="Proteomes" id="UP000554482">
    <property type="component" value="Unassembled WGS sequence"/>
</dbReference>
<dbReference type="AlphaFoldDB" id="A0A7J6XFE3"/>
<organism evidence="8 9">
    <name type="scientific">Thalictrum thalictroides</name>
    <name type="common">Rue-anemone</name>
    <name type="synonym">Anemone thalictroides</name>
    <dbReference type="NCBI Taxonomy" id="46969"/>
    <lineage>
        <taxon>Eukaryota</taxon>
        <taxon>Viridiplantae</taxon>
        <taxon>Streptophyta</taxon>
        <taxon>Embryophyta</taxon>
        <taxon>Tracheophyta</taxon>
        <taxon>Spermatophyta</taxon>
        <taxon>Magnoliopsida</taxon>
        <taxon>Ranunculales</taxon>
        <taxon>Ranunculaceae</taxon>
        <taxon>Thalictroideae</taxon>
        <taxon>Thalictrum</taxon>
    </lineage>
</organism>
<comment type="caution">
    <text evidence="8">The sequence shown here is derived from an EMBL/GenBank/DDBJ whole genome shotgun (WGS) entry which is preliminary data.</text>
</comment>
<reference evidence="8 9" key="1">
    <citation type="submission" date="2020-06" db="EMBL/GenBank/DDBJ databases">
        <title>Transcriptomic and genomic resources for Thalictrum thalictroides and T. hernandezii: Facilitating candidate gene discovery in an emerging model plant lineage.</title>
        <authorList>
            <person name="Arias T."/>
            <person name="Riano-Pachon D.M."/>
            <person name="Di Stilio V.S."/>
        </authorList>
    </citation>
    <scope>NUCLEOTIDE SEQUENCE [LARGE SCALE GENOMIC DNA]</scope>
    <source>
        <strain evidence="9">cv. WT478/WT964</strain>
        <tissue evidence="8">Leaves</tissue>
    </source>
</reference>
<dbReference type="InterPro" id="IPR045874">
    <property type="entry name" value="LRK10/LRL21-25-like"/>
</dbReference>
<keyword evidence="4" id="KW-0732">Signal</keyword>
<evidence type="ECO:0000256" key="5">
    <source>
        <dbReference type="ARBA" id="ARBA00022989"/>
    </source>
</evidence>
<keyword evidence="2" id="KW-0418">Kinase</keyword>
<dbReference type="OrthoDB" id="1739851at2759"/>
<dbReference type="GO" id="GO:0016020">
    <property type="term" value="C:membrane"/>
    <property type="evidence" value="ECO:0007669"/>
    <property type="project" value="UniProtKB-SubCell"/>
</dbReference>
<gene>
    <name evidence="8" type="ORF">FRX31_002745</name>
</gene>
<dbReference type="EMBL" id="JABWDY010001129">
    <property type="protein sequence ID" value="KAF5207668.1"/>
    <property type="molecule type" value="Genomic_DNA"/>
</dbReference>
<evidence type="ECO:0000256" key="2">
    <source>
        <dbReference type="ARBA" id="ARBA00022527"/>
    </source>
</evidence>
<dbReference type="GO" id="GO:0004674">
    <property type="term" value="F:protein serine/threonine kinase activity"/>
    <property type="evidence" value="ECO:0007669"/>
    <property type="project" value="UniProtKB-KW"/>
</dbReference>
<evidence type="ECO:0000256" key="6">
    <source>
        <dbReference type="ARBA" id="ARBA00023136"/>
    </source>
</evidence>
<name>A0A7J6XFE3_THATH</name>
<evidence type="ECO:0000313" key="8">
    <source>
        <dbReference type="EMBL" id="KAF5207668.1"/>
    </source>
</evidence>
<proteinExistence type="predicted"/>
<keyword evidence="2" id="KW-0723">Serine/threonine-protein kinase</keyword>
<evidence type="ECO:0000256" key="4">
    <source>
        <dbReference type="ARBA" id="ARBA00022729"/>
    </source>
</evidence>